<dbReference type="OrthoDB" id="539213at2759"/>
<protein>
    <submittedName>
        <fullName evidence="4">Uncharacterized protein</fullName>
    </submittedName>
</protein>
<proteinExistence type="predicted"/>
<dbReference type="EMBL" id="SWKU01000026">
    <property type="protein sequence ID" value="KAF2996641.1"/>
    <property type="molecule type" value="Genomic_DNA"/>
</dbReference>
<dbReference type="InterPro" id="IPR002110">
    <property type="entry name" value="Ankyrin_rpt"/>
</dbReference>
<keyword evidence="1" id="KW-0677">Repeat</keyword>
<evidence type="ECO:0000256" key="1">
    <source>
        <dbReference type="ARBA" id="ARBA00022737"/>
    </source>
</evidence>
<sequence>MSVAALEEHKAKYAIHEACREGQSTPPLPKATPHHLMQQHSHINAASKVESLLSTNPKLSTLRDPDDRLPLHWAVSYNHLPIVTLLMQQQAKTLDVDATDSSGWTALHMACSRADSDAVISLLVSKDADANARTSTGATPLHFCASKNNLDAARLLMGLKPPASARLKDKRGQLPVHRAAAAGNVPMMKALLEVGKSPVNAQDADGWTPLHHAVSEGHGDAALLLLQRGAEGERRDQWDKVALDYAPDAKTRDFVVRSAEREGIDLE</sequence>
<feature type="repeat" description="ANK" evidence="3">
    <location>
        <begin position="205"/>
        <end position="237"/>
    </location>
</feature>
<dbReference type="Proteomes" id="UP000801428">
    <property type="component" value="Unassembled WGS sequence"/>
</dbReference>
<keyword evidence="2 3" id="KW-0040">ANK repeat</keyword>
<dbReference type="InterPro" id="IPR036770">
    <property type="entry name" value="Ankyrin_rpt-contain_sf"/>
</dbReference>
<dbReference type="PROSITE" id="PS50297">
    <property type="entry name" value="ANK_REP_REGION"/>
    <property type="match status" value="3"/>
</dbReference>
<gene>
    <name evidence="4" type="ORF">E8E13_003044</name>
</gene>
<accession>A0A9P4T6V1</accession>
<dbReference type="InterPro" id="IPR050776">
    <property type="entry name" value="Ank_Repeat/CDKN_Inhibitor"/>
</dbReference>
<comment type="caution">
    <text evidence="4">The sequence shown here is derived from an EMBL/GenBank/DDBJ whole genome shotgun (WGS) entry which is preliminary data.</text>
</comment>
<evidence type="ECO:0000313" key="4">
    <source>
        <dbReference type="EMBL" id="KAF2996641.1"/>
    </source>
</evidence>
<dbReference type="Gene3D" id="1.25.40.20">
    <property type="entry name" value="Ankyrin repeat-containing domain"/>
    <property type="match status" value="1"/>
</dbReference>
<reference evidence="4" key="1">
    <citation type="submission" date="2019-04" db="EMBL/GenBank/DDBJ databases">
        <title>Sequencing of skin fungus with MAO and IRED activity.</title>
        <authorList>
            <person name="Marsaioli A.J."/>
            <person name="Bonatto J.M.C."/>
            <person name="Reis Junior O."/>
        </authorList>
    </citation>
    <scope>NUCLEOTIDE SEQUENCE</scope>
    <source>
        <strain evidence="4">30M1</strain>
    </source>
</reference>
<evidence type="ECO:0000256" key="2">
    <source>
        <dbReference type="ARBA" id="ARBA00023043"/>
    </source>
</evidence>
<feature type="repeat" description="ANK" evidence="3">
    <location>
        <begin position="102"/>
        <end position="135"/>
    </location>
</feature>
<name>A0A9P4T6V1_CURKU</name>
<dbReference type="PANTHER" id="PTHR24201">
    <property type="entry name" value="ANK_REP_REGION DOMAIN-CONTAINING PROTEIN"/>
    <property type="match status" value="1"/>
</dbReference>
<dbReference type="SUPFAM" id="SSF48403">
    <property type="entry name" value="Ankyrin repeat"/>
    <property type="match status" value="1"/>
</dbReference>
<feature type="repeat" description="ANK" evidence="3">
    <location>
        <begin position="66"/>
        <end position="98"/>
    </location>
</feature>
<evidence type="ECO:0000256" key="3">
    <source>
        <dbReference type="PROSITE-ProRule" id="PRU00023"/>
    </source>
</evidence>
<dbReference type="SMART" id="SM00248">
    <property type="entry name" value="ANK"/>
    <property type="match status" value="5"/>
</dbReference>
<dbReference type="AlphaFoldDB" id="A0A9P4T6V1"/>
<evidence type="ECO:0000313" key="5">
    <source>
        <dbReference type="Proteomes" id="UP000801428"/>
    </source>
</evidence>
<dbReference type="Pfam" id="PF12796">
    <property type="entry name" value="Ank_2"/>
    <property type="match status" value="2"/>
</dbReference>
<feature type="repeat" description="ANK" evidence="3">
    <location>
        <begin position="171"/>
        <end position="195"/>
    </location>
</feature>
<dbReference type="GO" id="GO:0005634">
    <property type="term" value="C:nucleus"/>
    <property type="evidence" value="ECO:0007669"/>
    <property type="project" value="TreeGrafter"/>
</dbReference>
<dbReference type="PROSITE" id="PS50088">
    <property type="entry name" value="ANK_REPEAT"/>
    <property type="match status" value="4"/>
</dbReference>
<dbReference type="PANTHER" id="PTHR24201:SF16">
    <property type="entry name" value="ANKYRIN-1-LIKE-RELATED"/>
    <property type="match status" value="1"/>
</dbReference>
<organism evidence="4 5">
    <name type="scientific">Curvularia kusanoi</name>
    <name type="common">Cochliobolus kusanoi</name>
    <dbReference type="NCBI Taxonomy" id="90978"/>
    <lineage>
        <taxon>Eukaryota</taxon>
        <taxon>Fungi</taxon>
        <taxon>Dikarya</taxon>
        <taxon>Ascomycota</taxon>
        <taxon>Pezizomycotina</taxon>
        <taxon>Dothideomycetes</taxon>
        <taxon>Pleosporomycetidae</taxon>
        <taxon>Pleosporales</taxon>
        <taxon>Pleosporineae</taxon>
        <taxon>Pleosporaceae</taxon>
        <taxon>Curvularia</taxon>
    </lineage>
</organism>
<keyword evidence="5" id="KW-1185">Reference proteome</keyword>